<dbReference type="PANTHER" id="PTHR24121">
    <property type="entry name" value="NO MECHANORECEPTOR POTENTIAL C, ISOFORM D-RELATED"/>
    <property type="match status" value="1"/>
</dbReference>
<dbReference type="SUPFAM" id="SSF48403">
    <property type="entry name" value="Ankyrin repeat"/>
    <property type="match status" value="1"/>
</dbReference>
<organism evidence="3 4">
    <name type="scientific">Quercus lobata</name>
    <name type="common">Valley oak</name>
    <dbReference type="NCBI Taxonomy" id="97700"/>
    <lineage>
        <taxon>Eukaryota</taxon>
        <taxon>Viridiplantae</taxon>
        <taxon>Streptophyta</taxon>
        <taxon>Embryophyta</taxon>
        <taxon>Tracheophyta</taxon>
        <taxon>Spermatophyta</taxon>
        <taxon>Magnoliopsida</taxon>
        <taxon>eudicotyledons</taxon>
        <taxon>Gunneridae</taxon>
        <taxon>Pentapetalae</taxon>
        <taxon>rosids</taxon>
        <taxon>fabids</taxon>
        <taxon>Fagales</taxon>
        <taxon>Fagaceae</taxon>
        <taxon>Quercus</taxon>
    </lineage>
</organism>
<accession>A0A7N2QX21</accession>
<evidence type="ECO:0000313" key="3">
    <source>
        <dbReference type="EnsemblPlants" id="QL01p005925:mrna:CDS:1"/>
    </source>
</evidence>
<dbReference type="EMBL" id="LRBV02000001">
    <property type="status" value="NOT_ANNOTATED_CDS"/>
    <property type="molecule type" value="Genomic_DNA"/>
</dbReference>
<feature type="compositionally biased region" description="Basic and acidic residues" evidence="2">
    <location>
        <begin position="26"/>
        <end position="40"/>
    </location>
</feature>
<keyword evidence="1" id="KW-0040">ANK repeat</keyword>
<dbReference type="Gene3D" id="1.25.40.20">
    <property type="entry name" value="Ankyrin repeat-containing domain"/>
    <property type="match status" value="1"/>
</dbReference>
<dbReference type="Proteomes" id="UP000594261">
    <property type="component" value="Chromosome 1"/>
</dbReference>
<proteinExistence type="predicted"/>
<feature type="region of interest" description="Disordered" evidence="2">
    <location>
        <begin position="1"/>
        <end position="61"/>
    </location>
</feature>
<reference evidence="3" key="2">
    <citation type="submission" date="2021-01" db="UniProtKB">
        <authorList>
            <consortium name="EnsemblPlants"/>
        </authorList>
    </citation>
    <scope>IDENTIFICATION</scope>
</reference>
<evidence type="ECO:0000313" key="4">
    <source>
        <dbReference type="Proteomes" id="UP000594261"/>
    </source>
</evidence>
<dbReference type="SMART" id="SM00248">
    <property type="entry name" value="ANK"/>
    <property type="match status" value="4"/>
</dbReference>
<dbReference type="Gramene" id="QL01p005925:mrna">
    <property type="protein sequence ID" value="QL01p005925:mrna:CDS:1"/>
    <property type="gene ID" value="QL01p005925"/>
</dbReference>
<dbReference type="Pfam" id="PF00023">
    <property type="entry name" value="Ank"/>
    <property type="match status" value="1"/>
</dbReference>
<dbReference type="InterPro" id="IPR002110">
    <property type="entry name" value="Ankyrin_rpt"/>
</dbReference>
<dbReference type="PANTHER" id="PTHR24121:SF21">
    <property type="entry name" value="ANKYRIN REPEAT FAMILY PROTEIN"/>
    <property type="match status" value="1"/>
</dbReference>
<dbReference type="InterPro" id="IPR036770">
    <property type="entry name" value="Ankyrin_rpt-contain_sf"/>
</dbReference>
<reference evidence="3 4" key="1">
    <citation type="journal article" date="2016" name="G3 (Bethesda)">
        <title>First Draft Assembly and Annotation of the Genome of a California Endemic Oak Quercus lobata Nee (Fagaceae).</title>
        <authorList>
            <person name="Sork V.L."/>
            <person name="Fitz-Gibbon S.T."/>
            <person name="Puiu D."/>
            <person name="Crepeau M."/>
            <person name="Gugger P.F."/>
            <person name="Sherman R."/>
            <person name="Stevens K."/>
            <person name="Langley C.H."/>
            <person name="Pellegrini M."/>
            <person name="Salzberg S.L."/>
        </authorList>
    </citation>
    <scope>NUCLEOTIDE SEQUENCE [LARGE SCALE GENOMIC DNA]</scope>
    <source>
        <strain evidence="3 4">cv. SW786</strain>
    </source>
</reference>
<feature type="compositionally biased region" description="Acidic residues" evidence="2">
    <location>
        <begin position="41"/>
        <end position="54"/>
    </location>
</feature>
<dbReference type="EnsemblPlants" id="QL01p005925:mrna">
    <property type="protein sequence ID" value="QL01p005925:mrna:CDS:1"/>
    <property type="gene ID" value="QL01p005925"/>
</dbReference>
<protein>
    <submittedName>
        <fullName evidence="3">Uncharacterized protein</fullName>
    </submittedName>
</protein>
<dbReference type="InParanoid" id="A0A7N2QX21"/>
<dbReference type="AlphaFoldDB" id="A0A7N2QX21"/>
<dbReference type="Pfam" id="PF12796">
    <property type="entry name" value="Ank_2"/>
    <property type="match status" value="1"/>
</dbReference>
<evidence type="ECO:0000256" key="2">
    <source>
        <dbReference type="SAM" id="MobiDB-lite"/>
    </source>
</evidence>
<feature type="repeat" description="ANK" evidence="1">
    <location>
        <begin position="213"/>
        <end position="245"/>
    </location>
</feature>
<dbReference type="PROSITE" id="PS50088">
    <property type="entry name" value="ANK_REPEAT"/>
    <property type="match status" value="1"/>
</dbReference>
<evidence type="ECO:0000256" key="1">
    <source>
        <dbReference type="PROSITE-ProRule" id="PRU00023"/>
    </source>
</evidence>
<keyword evidence="4" id="KW-1185">Reference proteome</keyword>
<dbReference type="Pfam" id="PF13606">
    <property type="entry name" value="Ank_3"/>
    <property type="match status" value="1"/>
</dbReference>
<sequence>MPRKRSYSSGQTHRVGPRHLLNIDAEMNRDLPSDLERDENFETGTEEEEEEEISTDVSRRAASMQPDLYMAAKRGDTDFIKNLKAEDLEGPVLSQKTPQLNTVLHIAASLGHSQLVEAMLENDCDFWEEKNSAGESAFHVAASCGHLSTLKKLASVSGSENLDIQDNEGNTPLHLALINKYREVDLVLKTKYSEIADFLVETNPVVSYCQNEEHKSPLYMAAEAGDAEMVKLMIEKANEINMGRRRFQLDQFEEVLSLKSKIEEVKLIAHAAITGKNIGKFTSYFTIYFIFQPFPCFSQPSQLINY</sequence>
<dbReference type="OMA" id="IHRYKEN"/>
<dbReference type="PROSITE" id="PS50297">
    <property type="entry name" value="ANK_REP_REGION"/>
    <property type="match status" value="1"/>
</dbReference>
<name>A0A7N2QX21_QUELO</name>